<evidence type="ECO:0000313" key="2">
    <source>
        <dbReference type="EMBL" id="AYG03440.1"/>
    </source>
</evidence>
<reference evidence="2 3" key="1">
    <citation type="submission" date="2018-09" db="EMBL/GenBank/DDBJ databases">
        <title>Genome sequencing of strain 2DFW10M-5.</title>
        <authorList>
            <person name="Heo J."/>
            <person name="Kim S.-J."/>
            <person name="Kwon S.-W."/>
        </authorList>
    </citation>
    <scope>NUCLEOTIDE SEQUENCE [LARGE SCALE GENOMIC DNA]</scope>
    <source>
        <strain evidence="2 3">2DFW10M-5</strain>
    </source>
</reference>
<name>A0A387BQY1_9MICO</name>
<keyword evidence="3" id="KW-1185">Reference proteome</keyword>
<keyword evidence="1" id="KW-1133">Transmembrane helix</keyword>
<dbReference type="Proteomes" id="UP000275069">
    <property type="component" value="Chromosome"/>
</dbReference>
<dbReference type="KEGG" id="gry:D7I44_07745"/>
<organism evidence="2 3">
    <name type="scientific">Gryllotalpicola protaetiae</name>
    <dbReference type="NCBI Taxonomy" id="2419771"/>
    <lineage>
        <taxon>Bacteria</taxon>
        <taxon>Bacillati</taxon>
        <taxon>Actinomycetota</taxon>
        <taxon>Actinomycetes</taxon>
        <taxon>Micrococcales</taxon>
        <taxon>Microbacteriaceae</taxon>
        <taxon>Gryllotalpicola</taxon>
    </lineage>
</organism>
<proteinExistence type="predicted"/>
<feature type="transmembrane region" description="Helical" evidence="1">
    <location>
        <begin position="20"/>
        <end position="40"/>
    </location>
</feature>
<sequence>MHRLRSERGDTDPMLTIGSIAVILILGPALAGLITILISWTGISGQNATSANDLKVAGTSLAAELQSATAVHVVSPTEIQVIEGHDGSVVVDASAPPEGEFRWQDWTFGDRIVERVGTAPSSTTAPTKWHNVFNVPQVKSAELTLTNASGRTILVNADGSFGAPSANPAPSKIESFRWTSNVVKVASVAAEMEVEHPHVNPLGRAPYSLTRARIGGFTYLPDPTNYTSIGTIPTAELHYYAPLGTPSATVQGAVGTTAQVTVAAGAPNGPACGALSMKDARVAVTPATETTGGTGATTYDQTNVFYVSGLRGTLTMPAGSAYDVVETLQCFPQPTGNQKDGAIPSSTSVVGSGVTTSGTRLVVPLNAPKPSVSWNQGAQAVNVSWAPISTIPVTYSLSCSMSLSHASWSTTTTGTSASWPQATGSAYGQTVNCSVSGKTSAVTSPTGTAAADVAWPSITIRPRLSGQGADGEQPVTRTIVVTTAGSCPAGTAAQTRGYDSGIGKDTDFVGGNASYAMSENYGLTYLANGQARCASSWSVSATYSVSAKWATAAHPPAPRAPYSGCGLSFGYIAGQVTGLRYSCSVPGIDEWQGQAIATLGNGKTWTDGPATASNPGTLVLIGCLDTTATGLSGVDITIRDHNAGGWSEWAEWELSVADATFHSGTCE</sequence>
<dbReference type="EMBL" id="CP032624">
    <property type="protein sequence ID" value="AYG03440.1"/>
    <property type="molecule type" value="Genomic_DNA"/>
</dbReference>
<gene>
    <name evidence="2" type="ORF">D7I44_07745</name>
</gene>
<evidence type="ECO:0000313" key="3">
    <source>
        <dbReference type="Proteomes" id="UP000275069"/>
    </source>
</evidence>
<dbReference type="RefSeq" id="WP_120788972.1">
    <property type="nucleotide sequence ID" value="NZ_CP032624.1"/>
</dbReference>
<dbReference type="AlphaFoldDB" id="A0A387BQY1"/>
<protein>
    <submittedName>
        <fullName evidence="2">Uncharacterized protein</fullName>
    </submittedName>
</protein>
<keyword evidence="1" id="KW-0812">Transmembrane</keyword>
<keyword evidence="1" id="KW-0472">Membrane</keyword>
<accession>A0A387BQY1</accession>
<evidence type="ECO:0000256" key="1">
    <source>
        <dbReference type="SAM" id="Phobius"/>
    </source>
</evidence>